<dbReference type="Gene3D" id="3.90.1150.10">
    <property type="entry name" value="Aspartate Aminotransferase, domain 1"/>
    <property type="match status" value="1"/>
</dbReference>
<sequence length="67" mass="7318">MVRIAPFAVEQWMDEYETTPEALNVAETCAASVSIDDLVGMCKDPKHKVPLIQASNLHTALSPVPTH</sequence>
<dbReference type="GeneID" id="42025606"/>
<dbReference type="AlphaFoldDB" id="X0KNI6"/>
<accession>X0KNI6</accession>
<dbReference type="EMBL" id="JH658272">
    <property type="protein sequence ID" value="EXM10246.1"/>
    <property type="molecule type" value="Genomic_DNA"/>
</dbReference>
<proteinExistence type="predicted"/>
<reference evidence="1" key="2">
    <citation type="submission" date="2012-05" db="EMBL/GenBank/DDBJ databases">
        <title>The Genome Annotation of Fusarium oxysporum II5.</title>
        <authorList>
            <consortium name="The Broad Institute Genomics Platform"/>
            <person name="Ma L.-J."/>
            <person name="Corby-Kistler H."/>
            <person name="Broz K."/>
            <person name="Gale L.R."/>
            <person name="Jonkers W."/>
            <person name="O'Donnell K."/>
            <person name="Ploetz R."/>
            <person name="Steinberg C."/>
            <person name="Schwartz D.C."/>
            <person name="VanEtten H."/>
            <person name="Zhou S."/>
            <person name="Young S.K."/>
            <person name="Zeng Q."/>
            <person name="Gargeya S."/>
            <person name="Fitzgerald M."/>
            <person name="Abouelleil A."/>
            <person name="Alvarado L."/>
            <person name="Chapman S.B."/>
            <person name="Gainer-Dewar J."/>
            <person name="Goldberg J."/>
            <person name="Griggs A."/>
            <person name="Gujja S."/>
            <person name="Hansen M."/>
            <person name="Howarth C."/>
            <person name="Imamovic A."/>
            <person name="Ireland A."/>
            <person name="Larimer J."/>
            <person name="McCowan C."/>
            <person name="Murphy C."/>
            <person name="Pearson M."/>
            <person name="Poon T.W."/>
            <person name="Priest M."/>
            <person name="Roberts A."/>
            <person name="Saif S."/>
            <person name="Shea T."/>
            <person name="Sykes S."/>
            <person name="Wortman J."/>
            <person name="Nusbaum C."/>
            <person name="Birren B."/>
        </authorList>
    </citation>
    <scope>NUCLEOTIDE SEQUENCE</scope>
    <source>
        <strain evidence="1">54006</strain>
    </source>
</reference>
<name>X0KNI6_FUSO5</name>
<organism evidence="1">
    <name type="scientific">Fusarium odoratissimum (strain NRRL 54006)</name>
    <dbReference type="NCBI Taxonomy" id="1089451"/>
    <lineage>
        <taxon>Eukaryota</taxon>
        <taxon>Fungi</taxon>
        <taxon>Dikarya</taxon>
        <taxon>Ascomycota</taxon>
        <taxon>Pezizomycotina</taxon>
        <taxon>Sordariomycetes</taxon>
        <taxon>Hypocreomycetidae</taxon>
        <taxon>Hypocreales</taxon>
        <taxon>Nectriaceae</taxon>
        <taxon>Fusarium</taxon>
        <taxon>Fusarium oxysporum species complex</taxon>
        <taxon>Fusarium oxysporum f. sp. cubense (strain race 4)</taxon>
    </lineage>
</organism>
<reference evidence="1" key="1">
    <citation type="submission" date="2011-11" db="EMBL/GenBank/DDBJ databases">
        <title>The Genome Sequence of Fusarium oxysporum II5.</title>
        <authorList>
            <consortium name="The Broad Institute Genome Sequencing Platform"/>
            <person name="Ma L.-J."/>
            <person name="Gale L.R."/>
            <person name="Schwartz D.C."/>
            <person name="Zhou S."/>
            <person name="Corby-Kistler H."/>
            <person name="Young S.K."/>
            <person name="Zeng Q."/>
            <person name="Gargeya S."/>
            <person name="Fitzgerald M."/>
            <person name="Haas B."/>
            <person name="Abouelleil A."/>
            <person name="Alvarado L."/>
            <person name="Arachchi H.M."/>
            <person name="Berlin A."/>
            <person name="Brown A."/>
            <person name="Chapman S.B."/>
            <person name="Chen Z."/>
            <person name="Dunbar C."/>
            <person name="Freedman E."/>
            <person name="Gearin G."/>
            <person name="Goldberg J."/>
            <person name="Griggs A."/>
            <person name="Gujja S."/>
            <person name="Heiman D."/>
            <person name="Howarth C."/>
            <person name="Larson L."/>
            <person name="Lui A."/>
            <person name="MacDonald P.J.P."/>
            <person name="Montmayeur A."/>
            <person name="Murphy C."/>
            <person name="Neiman D."/>
            <person name="Pearson M."/>
            <person name="Priest M."/>
            <person name="Roberts A."/>
            <person name="Saif S."/>
            <person name="Shea T."/>
            <person name="Shenoy N."/>
            <person name="Sisk P."/>
            <person name="Stolte C."/>
            <person name="Sykes S."/>
            <person name="Wortman J."/>
            <person name="Nusbaum C."/>
            <person name="Birren B."/>
        </authorList>
    </citation>
    <scope>NUCLEOTIDE SEQUENCE [LARGE SCALE GENOMIC DNA]</scope>
    <source>
        <strain evidence="1">54006</strain>
    </source>
</reference>
<dbReference type="HOGENOM" id="CLU_2812432_0_0_1"/>
<evidence type="ECO:0000313" key="1">
    <source>
        <dbReference type="EMBL" id="EXM10246.1"/>
    </source>
</evidence>
<dbReference type="Proteomes" id="UP000030685">
    <property type="component" value="Unassembled WGS sequence"/>
</dbReference>
<dbReference type="InterPro" id="IPR015422">
    <property type="entry name" value="PyrdxlP-dep_Trfase_small"/>
</dbReference>
<dbReference type="RefSeq" id="XP_031072335.1">
    <property type="nucleotide sequence ID" value="XM_031196568.1"/>
</dbReference>
<dbReference type="VEuPathDB" id="FungiDB:FOIG_00431"/>
<gene>
    <name evidence="1" type="ORF">FOIG_00431</name>
</gene>
<protein>
    <submittedName>
        <fullName evidence="1">Uncharacterized protein</fullName>
    </submittedName>
</protein>